<comment type="caution">
    <text evidence="1">The sequence shown here is derived from an EMBL/GenBank/DDBJ whole genome shotgun (WGS) entry which is preliminary data.</text>
</comment>
<name>A0A2W2F074_9ACTN</name>
<evidence type="ECO:0000313" key="1">
    <source>
        <dbReference type="EMBL" id="PZG09654.1"/>
    </source>
</evidence>
<reference evidence="1 2" key="1">
    <citation type="submission" date="2018-01" db="EMBL/GenBank/DDBJ databases">
        <title>Draft genome sequence of Nonomuraea sp. KC333.</title>
        <authorList>
            <person name="Sahin N."/>
            <person name="Saygin H."/>
            <person name="Ay H."/>
        </authorList>
    </citation>
    <scope>NUCLEOTIDE SEQUENCE [LARGE SCALE GENOMIC DNA]</scope>
    <source>
        <strain evidence="1 2">KC333</strain>
    </source>
</reference>
<keyword evidence="2" id="KW-1185">Reference proteome</keyword>
<dbReference type="AlphaFoldDB" id="A0A2W2F074"/>
<proteinExistence type="predicted"/>
<evidence type="ECO:0000313" key="2">
    <source>
        <dbReference type="Proteomes" id="UP000249304"/>
    </source>
</evidence>
<dbReference type="InterPro" id="IPR002347">
    <property type="entry name" value="SDR_fam"/>
</dbReference>
<accession>A0A2W2F074</accession>
<evidence type="ECO:0008006" key="3">
    <source>
        <dbReference type="Google" id="ProtNLM"/>
    </source>
</evidence>
<dbReference type="Gene3D" id="3.40.50.720">
    <property type="entry name" value="NAD(P)-binding Rossmann-like Domain"/>
    <property type="match status" value="1"/>
</dbReference>
<dbReference type="SUPFAM" id="SSF51735">
    <property type="entry name" value="NAD(P)-binding Rossmann-fold domains"/>
    <property type="match status" value="1"/>
</dbReference>
<sequence length="57" mass="5993">MNTTTGPEALAHLTGLIPMKRLGRAEEVAVLIAWPASDKVSFSTGAVYDISGGRATY</sequence>
<dbReference type="InterPro" id="IPR036291">
    <property type="entry name" value="NAD(P)-bd_dom_sf"/>
</dbReference>
<organism evidence="1 2">
    <name type="scientific">Nonomuraea aridisoli</name>
    <dbReference type="NCBI Taxonomy" id="2070368"/>
    <lineage>
        <taxon>Bacteria</taxon>
        <taxon>Bacillati</taxon>
        <taxon>Actinomycetota</taxon>
        <taxon>Actinomycetes</taxon>
        <taxon>Streptosporangiales</taxon>
        <taxon>Streptosporangiaceae</taxon>
        <taxon>Nonomuraea</taxon>
    </lineage>
</organism>
<dbReference type="EMBL" id="POUD01000241">
    <property type="protein sequence ID" value="PZG09654.1"/>
    <property type="molecule type" value="Genomic_DNA"/>
</dbReference>
<dbReference type="Pfam" id="PF13561">
    <property type="entry name" value="adh_short_C2"/>
    <property type="match status" value="1"/>
</dbReference>
<protein>
    <recommendedName>
        <fullName evidence="3">SDR family oxidoreductase</fullName>
    </recommendedName>
</protein>
<dbReference type="Proteomes" id="UP000249304">
    <property type="component" value="Unassembled WGS sequence"/>
</dbReference>
<dbReference type="OrthoDB" id="7064009at2"/>
<gene>
    <name evidence="1" type="ORF">C1J01_37340</name>
</gene>